<evidence type="ECO:0000256" key="1">
    <source>
        <dbReference type="ARBA" id="ARBA00004651"/>
    </source>
</evidence>
<evidence type="ECO:0000256" key="2">
    <source>
        <dbReference type="ARBA" id="ARBA00022475"/>
    </source>
</evidence>
<feature type="transmembrane region" description="Helical" evidence="6">
    <location>
        <begin position="183"/>
        <end position="202"/>
    </location>
</feature>
<keyword evidence="3 6" id="KW-0812">Transmembrane</keyword>
<sequence length="497" mass="52404">MTGDEELPDSGGSLLRSFVSVFTGRATVLAITIAFTPLLVRVLTPREFGVFATVMAVFTVVEAVGKGGLFSAIANQVAKFDPGDTEESDAGLAGIVLAVVYGVVATIVLAGVAGLAIVPDPYELHLLVLAAGLLAGNLFTAFQGVYYGRRDEWVAERAGVLWQLLYAALAVALAVAVGLVGVFVGYVVATFVAAGVLWWSFARDVDVTLGRIRRALRSQGREIASFGAVQTFGGLAGILLHRTDILLVNYFGTVTESGIYRAALVPAEVIWFVPFVIQLSLLQNASNHWANDDLGQIDADTAVSFKYAFLAMTLFGVGLFGLAEEFVVLYFGPAYASAATPLRILLVGAFLFGLSRAFTPTLKATGHNVATEVVTGVGLIANVALNLLLIPRFGMTGAATGTALSYGVMLAGSLFVWGKTPFGFPSAREVRRLGVHLLAFAALYLPLMAVVPFGPLPSIGVGAIAGGLLFLVLSVRMELLSRAQLRAVVTRARRGRT</sequence>
<evidence type="ECO:0000313" key="7">
    <source>
        <dbReference type="EMBL" id="QSG07094.1"/>
    </source>
</evidence>
<dbReference type="PANTHER" id="PTHR30250:SF11">
    <property type="entry name" value="O-ANTIGEN TRANSPORTER-RELATED"/>
    <property type="match status" value="1"/>
</dbReference>
<feature type="transmembrane region" description="Helical" evidence="6">
    <location>
        <begin position="124"/>
        <end position="147"/>
    </location>
</feature>
<keyword evidence="5 6" id="KW-0472">Membrane</keyword>
<feature type="transmembrane region" description="Helical" evidence="6">
    <location>
        <begin position="159"/>
        <end position="177"/>
    </location>
</feature>
<evidence type="ECO:0000256" key="4">
    <source>
        <dbReference type="ARBA" id="ARBA00022989"/>
    </source>
</evidence>
<dbReference type="AlphaFoldDB" id="A0A897N382"/>
<name>A0A897N382_9EURY</name>
<dbReference type="GeneID" id="68856314"/>
<dbReference type="RefSeq" id="WP_229113556.1">
    <property type="nucleotide sequence ID" value="NZ_CP064787.1"/>
</dbReference>
<feature type="transmembrane region" description="Helical" evidence="6">
    <location>
        <begin position="223"/>
        <end position="240"/>
    </location>
</feature>
<evidence type="ECO:0000256" key="3">
    <source>
        <dbReference type="ARBA" id="ARBA00022692"/>
    </source>
</evidence>
<proteinExistence type="predicted"/>
<accession>A0A897N382</accession>
<dbReference type="GO" id="GO:0005886">
    <property type="term" value="C:plasma membrane"/>
    <property type="evidence" value="ECO:0007669"/>
    <property type="project" value="UniProtKB-SubCell"/>
</dbReference>
<dbReference type="Proteomes" id="UP000663525">
    <property type="component" value="Chromosome"/>
</dbReference>
<dbReference type="EMBL" id="CP064787">
    <property type="protein sequence ID" value="QSG07094.1"/>
    <property type="molecule type" value="Genomic_DNA"/>
</dbReference>
<dbReference type="InterPro" id="IPR050833">
    <property type="entry name" value="Poly_Biosynth_Transport"/>
</dbReference>
<feature type="transmembrane region" description="Helical" evidence="6">
    <location>
        <begin position="260"/>
        <end position="282"/>
    </location>
</feature>
<gene>
    <name evidence="7" type="primary">aglR4</name>
    <name evidence="7" type="ORF">HSR121_2774</name>
</gene>
<keyword evidence="2" id="KW-1003">Cell membrane</keyword>
<feature type="transmembrane region" description="Helical" evidence="6">
    <location>
        <begin position="335"/>
        <end position="357"/>
    </location>
</feature>
<feature type="transmembrane region" description="Helical" evidence="6">
    <location>
        <begin position="369"/>
        <end position="390"/>
    </location>
</feature>
<feature type="transmembrane region" description="Helical" evidence="6">
    <location>
        <begin position="303"/>
        <end position="323"/>
    </location>
</feature>
<evidence type="ECO:0000256" key="5">
    <source>
        <dbReference type="ARBA" id="ARBA00023136"/>
    </source>
</evidence>
<feature type="transmembrane region" description="Helical" evidence="6">
    <location>
        <begin position="430"/>
        <end position="450"/>
    </location>
</feature>
<protein>
    <submittedName>
        <fullName evidence="7">MATE family membrane protein, Rfbx family</fullName>
    </submittedName>
</protein>
<feature type="transmembrane region" description="Helical" evidence="6">
    <location>
        <begin position="95"/>
        <end position="118"/>
    </location>
</feature>
<evidence type="ECO:0000313" key="8">
    <source>
        <dbReference type="Proteomes" id="UP000663525"/>
    </source>
</evidence>
<organism evidence="7 8">
    <name type="scientific">Halapricum desulfuricans</name>
    <dbReference type="NCBI Taxonomy" id="2841257"/>
    <lineage>
        <taxon>Archaea</taxon>
        <taxon>Methanobacteriati</taxon>
        <taxon>Methanobacteriota</taxon>
        <taxon>Stenosarchaea group</taxon>
        <taxon>Halobacteria</taxon>
        <taxon>Halobacteriales</taxon>
        <taxon>Haloarculaceae</taxon>
        <taxon>Halapricum</taxon>
    </lineage>
</organism>
<reference evidence="7" key="1">
    <citation type="submission" date="2020-11" db="EMBL/GenBank/DDBJ databases">
        <title>Carbohydrate-dependent, anaerobic sulfur respiration: A novel catabolism in halophilic archaea.</title>
        <authorList>
            <person name="Sorokin D.Y."/>
            <person name="Messina E."/>
            <person name="Smedile F."/>
            <person name="La Cono V."/>
            <person name="Hallsworth J.E."/>
            <person name="Yakimov M.M."/>
        </authorList>
    </citation>
    <scope>NUCLEOTIDE SEQUENCE</scope>
    <source>
        <strain evidence="7">HSR12-1</strain>
    </source>
</reference>
<dbReference type="PANTHER" id="PTHR30250">
    <property type="entry name" value="PST FAMILY PREDICTED COLANIC ACID TRANSPORTER"/>
    <property type="match status" value="1"/>
</dbReference>
<feature type="transmembrane region" description="Helical" evidence="6">
    <location>
        <begin position="50"/>
        <end position="74"/>
    </location>
</feature>
<comment type="subcellular location">
    <subcellularLocation>
        <location evidence="1">Cell membrane</location>
        <topology evidence="1">Multi-pass membrane protein</topology>
    </subcellularLocation>
</comment>
<evidence type="ECO:0000256" key="6">
    <source>
        <dbReference type="SAM" id="Phobius"/>
    </source>
</evidence>
<feature type="transmembrane region" description="Helical" evidence="6">
    <location>
        <begin position="396"/>
        <end position="418"/>
    </location>
</feature>
<dbReference type="Pfam" id="PF13440">
    <property type="entry name" value="Polysacc_synt_3"/>
    <property type="match status" value="1"/>
</dbReference>
<keyword evidence="4 6" id="KW-1133">Transmembrane helix</keyword>
<feature type="transmembrane region" description="Helical" evidence="6">
    <location>
        <begin position="456"/>
        <end position="475"/>
    </location>
</feature>